<evidence type="ECO:0000259" key="2">
    <source>
        <dbReference type="PROSITE" id="PS51384"/>
    </source>
</evidence>
<keyword evidence="4" id="KW-1185">Reference proteome</keyword>
<dbReference type="Gene3D" id="2.40.30.10">
    <property type="entry name" value="Translation factors"/>
    <property type="match status" value="1"/>
</dbReference>
<dbReference type="Pfam" id="PF08021">
    <property type="entry name" value="FAD_binding_9"/>
    <property type="match status" value="1"/>
</dbReference>
<dbReference type="SUPFAM" id="SSF63380">
    <property type="entry name" value="Riboflavin synthase domain-like"/>
    <property type="match status" value="1"/>
</dbReference>
<evidence type="ECO:0000313" key="3">
    <source>
        <dbReference type="EMBL" id="RBP40098.1"/>
    </source>
</evidence>
<comment type="caution">
    <text evidence="3">The sequence shown here is derived from an EMBL/GenBank/DDBJ whole genome shotgun (WGS) entry which is preliminary data.</text>
</comment>
<dbReference type="InterPro" id="IPR007037">
    <property type="entry name" value="SIP_rossman_dom"/>
</dbReference>
<dbReference type="EMBL" id="QNRQ01000004">
    <property type="protein sequence ID" value="RBP40098.1"/>
    <property type="molecule type" value="Genomic_DNA"/>
</dbReference>
<dbReference type="GO" id="GO:0016491">
    <property type="term" value="F:oxidoreductase activity"/>
    <property type="evidence" value="ECO:0007669"/>
    <property type="project" value="InterPro"/>
</dbReference>
<proteinExistence type="inferred from homology"/>
<dbReference type="CDD" id="cd06193">
    <property type="entry name" value="siderophore_interacting"/>
    <property type="match status" value="1"/>
</dbReference>
<dbReference type="PANTHER" id="PTHR30157:SF0">
    <property type="entry name" value="NADPH-DEPENDENT FERRIC-CHELATE REDUCTASE"/>
    <property type="match status" value="1"/>
</dbReference>
<dbReference type="Proteomes" id="UP000253628">
    <property type="component" value="Unassembled WGS sequence"/>
</dbReference>
<dbReference type="InterPro" id="IPR039374">
    <property type="entry name" value="SIP_fam"/>
</dbReference>
<dbReference type="PROSITE" id="PS51384">
    <property type="entry name" value="FAD_FR"/>
    <property type="match status" value="1"/>
</dbReference>
<dbReference type="RefSeq" id="WP_113933059.1">
    <property type="nucleotide sequence ID" value="NZ_JACCEU010000005.1"/>
</dbReference>
<organism evidence="3 4">
    <name type="scientific">Eoetvoesiella caeni</name>
    <dbReference type="NCBI Taxonomy" id="645616"/>
    <lineage>
        <taxon>Bacteria</taxon>
        <taxon>Pseudomonadati</taxon>
        <taxon>Pseudomonadota</taxon>
        <taxon>Betaproteobacteria</taxon>
        <taxon>Burkholderiales</taxon>
        <taxon>Alcaligenaceae</taxon>
        <taxon>Eoetvoesiella</taxon>
    </lineage>
</organism>
<evidence type="ECO:0000256" key="1">
    <source>
        <dbReference type="ARBA" id="ARBA00035644"/>
    </source>
</evidence>
<dbReference type="InterPro" id="IPR017927">
    <property type="entry name" value="FAD-bd_FR_type"/>
</dbReference>
<dbReference type="Pfam" id="PF04954">
    <property type="entry name" value="SIP"/>
    <property type="match status" value="1"/>
</dbReference>
<reference evidence="3 4" key="1">
    <citation type="submission" date="2018-06" db="EMBL/GenBank/DDBJ databases">
        <title>Genomic Encyclopedia of Type Strains, Phase IV (KMG-IV): sequencing the most valuable type-strain genomes for metagenomic binning, comparative biology and taxonomic classification.</title>
        <authorList>
            <person name="Goeker M."/>
        </authorList>
    </citation>
    <scope>NUCLEOTIDE SEQUENCE [LARGE SCALE GENOMIC DNA]</scope>
    <source>
        <strain evidence="3 4">DSM 25520</strain>
    </source>
</reference>
<gene>
    <name evidence="3" type="ORF">DFR37_104195</name>
</gene>
<dbReference type="PANTHER" id="PTHR30157">
    <property type="entry name" value="FERRIC REDUCTASE, NADPH-DEPENDENT"/>
    <property type="match status" value="1"/>
</dbReference>
<sequence>MTILKTAPALTPTKVRHPLKARLLKVLRTARITPSLVRVTLTGDDLDDFVSDSFDDHIKIYLPPVPGEKPLMPQIGPQGSVFPEGQERPIMRDYTPRRYDPSTRELDIEFVLHGHGVAAAWAAQATAGQYLGIGGPRGSFVIPQDYDWHLLIGDETAIPAIGRRLAELPKGKRVLAVIETELPRAQLKFETQADLDIQWVRCSVDQADGTSALERVVSRLQLPDGEGFVWAAGEYSAIQGIRRYLVDERGIDKSHIRAASYWRRGAAASHEVFDG</sequence>
<protein>
    <submittedName>
        <fullName evidence="3">NADPH-dependent ferric siderophore reductase</fullName>
    </submittedName>
</protein>
<dbReference type="InterPro" id="IPR013113">
    <property type="entry name" value="SIP_FAD-bd"/>
</dbReference>
<dbReference type="InterPro" id="IPR039261">
    <property type="entry name" value="FNR_nucleotide-bd"/>
</dbReference>
<dbReference type="Gene3D" id="3.40.50.80">
    <property type="entry name" value="Nucleotide-binding domain of ferredoxin-NADP reductase (FNR) module"/>
    <property type="match status" value="1"/>
</dbReference>
<accession>A0A366HCG4</accession>
<dbReference type="OrthoDB" id="9814826at2"/>
<name>A0A366HCG4_9BURK</name>
<comment type="similarity">
    <text evidence="1">Belongs to the SIP oxidoreductase family.</text>
</comment>
<dbReference type="InterPro" id="IPR017938">
    <property type="entry name" value="Riboflavin_synthase-like_b-brl"/>
</dbReference>
<feature type="domain" description="FAD-binding FR-type" evidence="2">
    <location>
        <begin position="19"/>
        <end position="143"/>
    </location>
</feature>
<dbReference type="AlphaFoldDB" id="A0A366HCG4"/>
<evidence type="ECO:0000313" key="4">
    <source>
        <dbReference type="Proteomes" id="UP000253628"/>
    </source>
</evidence>